<dbReference type="Gene3D" id="3.50.50.60">
    <property type="entry name" value="FAD/NAD(P)-binding domain"/>
    <property type="match status" value="1"/>
</dbReference>
<dbReference type="Pfam" id="PF01266">
    <property type="entry name" value="DAO"/>
    <property type="match status" value="1"/>
</dbReference>
<dbReference type="Gene3D" id="3.30.9.10">
    <property type="entry name" value="D-Amino Acid Oxidase, subunit A, domain 2"/>
    <property type="match status" value="1"/>
</dbReference>
<dbReference type="EMBL" id="SGPK01000001">
    <property type="protein sequence ID" value="THH12352.1"/>
    <property type="molecule type" value="Genomic_DNA"/>
</dbReference>
<dbReference type="PANTHER" id="PTHR43104">
    <property type="entry name" value="L-2-HYDROXYGLUTARATE DEHYDROGENASE, MITOCHONDRIAL"/>
    <property type="match status" value="1"/>
</dbReference>
<feature type="domain" description="FAD dependent oxidoreductase" evidence="9">
    <location>
        <begin position="2"/>
        <end position="321"/>
    </location>
</feature>
<dbReference type="SUPFAM" id="SSF51905">
    <property type="entry name" value="FAD/NAD(P)-binding domain"/>
    <property type="match status" value="1"/>
</dbReference>
<dbReference type="Proteomes" id="UP000308199">
    <property type="component" value="Unassembled WGS sequence"/>
</dbReference>
<evidence type="ECO:0000256" key="1">
    <source>
        <dbReference type="ARBA" id="ARBA00001974"/>
    </source>
</evidence>
<sequence length="326" mass="35463">MLISGSEARELEPDISPEIVMALHSPETGIIDSHALMASFERDIIESENGELVYSTSVTRIDPYAPSNLALGVPNVDAQHDGWVVQIVTRKADEMSSDEGDALLARTLINSSGLSSNLILNSLVPHDARIPMYYARGSYAAYNGPGVGRVSRLLYPCPNIGKVDGHAIQSLGTHLTLDLLGNVKFGPDIQWISPAPVLACGREENQYLNEDIFSYDEKNIDFWKQHLAADDTQLVAMYEAVKTYLPGVEATKFRPDYVGIRPKLVPAWGGFQDFVFRRDRSSDFLGAIKKGGGEDGVMISLMGIESPGLTASLAIADDVVYMLAAS</sequence>
<gene>
    <name evidence="10" type="ORF">EW145_g75</name>
</gene>
<keyword evidence="2" id="KW-0285">Flavoprotein</keyword>
<dbReference type="OrthoDB" id="498204at2759"/>
<keyword evidence="3" id="KW-0274">FAD</keyword>
<dbReference type="PANTHER" id="PTHR43104:SF4">
    <property type="entry name" value="L-2-HYDROXYGLUTARATE DEHYDROGENASE, MITOCHONDRIAL"/>
    <property type="match status" value="1"/>
</dbReference>
<keyword evidence="4" id="KW-0560">Oxidoreductase</keyword>
<evidence type="ECO:0000256" key="2">
    <source>
        <dbReference type="ARBA" id="ARBA00022630"/>
    </source>
</evidence>
<evidence type="ECO:0000313" key="10">
    <source>
        <dbReference type="EMBL" id="THH12352.1"/>
    </source>
</evidence>
<dbReference type="AlphaFoldDB" id="A0A4S4LJV8"/>
<dbReference type="InterPro" id="IPR006076">
    <property type="entry name" value="FAD-dep_OxRdtase"/>
</dbReference>
<reference evidence="10 11" key="1">
    <citation type="submission" date="2019-02" db="EMBL/GenBank/DDBJ databases">
        <title>Genome sequencing of the rare red list fungi Phellinidium pouzarii.</title>
        <authorList>
            <person name="Buettner E."/>
            <person name="Kellner H."/>
        </authorList>
    </citation>
    <scope>NUCLEOTIDE SEQUENCE [LARGE SCALE GENOMIC DNA]</scope>
    <source>
        <strain evidence="10 11">DSM 108285</strain>
    </source>
</reference>
<comment type="similarity">
    <text evidence="6">Belongs to the L2HGDH family.</text>
</comment>
<organism evidence="10 11">
    <name type="scientific">Phellinidium pouzarii</name>
    <dbReference type="NCBI Taxonomy" id="167371"/>
    <lineage>
        <taxon>Eukaryota</taxon>
        <taxon>Fungi</taxon>
        <taxon>Dikarya</taxon>
        <taxon>Basidiomycota</taxon>
        <taxon>Agaricomycotina</taxon>
        <taxon>Agaricomycetes</taxon>
        <taxon>Hymenochaetales</taxon>
        <taxon>Hymenochaetaceae</taxon>
        <taxon>Phellinidium</taxon>
    </lineage>
</organism>
<keyword evidence="11" id="KW-1185">Reference proteome</keyword>
<comment type="catalytic activity">
    <reaction evidence="5">
        <text>(S)-2-hydroxyglutarate + A = 2-oxoglutarate + AH2</text>
        <dbReference type="Rhea" id="RHEA:21252"/>
        <dbReference type="ChEBI" id="CHEBI:13193"/>
        <dbReference type="ChEBI" id="CHEBI:16782"/>
        <dbReference type="ChEBI" id="CHEBI:16810"/>
        <dbReference type="ChEBI" id="CHEBI:17499"/>
        <dbReference type="EC" id="1.1.99.2"/>
    </reaction>
</comment>
<name>A0A4S4LJV8_9AGAM</name>
<evidence type="ECO:0000256" key="4">
    <source>
        <dbReference type="ARBA" id="ARBA00023002"/>
    </source>
</evidence>
<dbReference type="GO" id="GO:0047545">
    <property type="term" value="F:(S)-2-hydroxyglutarate dehydrogenase activity"/>
    <property type="evidence" value="ECO:0007669"/>
    <property type="project" value="UniProtKB-EC"/>
</dbReference>
<evidence type="ECO:0000256" key="6">
    <source>
        <dbReference type="ARBA" id="ARBA00037941"/>
    </source>
</evidence>
<evidence type="ECO:0000259" key="9">
    <source>
        <dbReference type="Pfam" id="PF01266"/>
    </source>
</evidence>
<proteinExistence type="inferred from homology"/>
<comment type="caution">
    <text evidence="10">The sequence shown here is derived from an EMBL/GenBank/DDBJ whole genome shotgun (WGS) entry which is preliminary data.</text>
</comment>
<evidence type="ECO:0000256" key="3">
    <source>
        <dbReference type="ARBA" id="ARBA00022827"/>
    </source>
</evidence>
<dbReference type="InterPro" id="IPR036188">
    <property type="entry name" value="FAD/NAD-bd_sf"/>
</dbReference>
<comment type="cofactor">
    <cofactor evidence="1">
        <name>FAD</name>
        <dbReference type="ChEBI" id="CHEBI:57692"/>
    </cofactor>
</comment>
<dbReference type="EC" id="1.1.99.2" evidence="7"/>
<protein>
    <recommendedName>
        <fullName evidence="8">L-2-hydroxyglutarate dehydrogenase, mitochondrial</fullName>
        <ecNumber evidence="7">1.1.99.2</ecNumber>
    </recommendedName>
</protein>
<evidence type="ECO:0000313" key="11">
    <source>
        <dbReference type="Proteomes" id="UP000308199"/>
    </source>
</evidence>
<evidence type="ECO:0000256" key="7">
    <source>
        <dbReference type="ARBA" id="ARBA00038878"/>
    </source>
</evidence>
<evidence type="ECO:0000256" key="5">
    <source>
        <dbReference type="ARBA" id="ARBA00036066"/>
    </source>
</evidence>
<accession>A0A4S4LJV8</accession>
<evidence type="ECO:0000256" key="8">
    <source>
        <dbReference type="ARBA" id="ARBA00041137"/>
    </source>
</evidence>